<dbReference type="EMBL" id="JACHGF010000001">
    <property type="protein sequence ID" value="MBB5282149.1"/>
    <property type="molecule type" value="Genomic_DNA"/>
</dbReference>
<accession>A0A840TQX1</accession>
<protein>
    <submittedName>
        <fullName evidence="3">Tetratricopeptide (TPR) repeat protein</fullName>
    </submittedName>
</protein>
<reference evidence="3 4" key="1">
    <citation type="submission" date="2020-08" db="EMBL/GenBank/DDBJ databases">
        <title>Genomic Encyclopedia of Type Strains, Phase IV (KMG-IV): sequencing the most valuable type-strain genomes for metagenomic binning, comparative biology and taxonomic classification.</title>
        <authorList>
            <person name="Goeker M."/>
        </authorList>
    </citation>
    <scope>NUCLEOTIDE SEQUENCE [LARGE SCALE GENOMIC DNA]</scope>
    <source>
        <strain evidence="3 4">DSM 105074</strain>
    </source>
</reference>
<evidence type="ECO:0000256" key="2">
    <source>
        <dbReference type="SAM" id="SignalP"/>
    </source>
</evidence>
<dbReference type="RefSeq" id="WP_184169760.1">
    <property type="nucleotide sequence ID" value="NZ_JACHGF010000001.1"/>
</dbReference>
<dbReference type="InterPro" id="IPR011990">
    <property type="entry name" value="TPR-like_helical_dom_sf"/>
</dbReference>
<keyword evidence="1" id="KW-0802">TPR repeat</keyword>
<comment type="caution">
    <text evidence="3">The sequence shown here is derived from an EMBL/GenBank/DDBJ whole genome shotgun (WGS) entry which is preliminary data.</text>
</comment>
<evidence type="ECO:0000313" key="3">
    <source>
        <dbReference type="EMBL" id="MBB5282149.1"/>
    </source>
</evidence>
<dbReference type="Pfam" id="PF13181">
    <property type="entry name" value="TPR_8"/>
    <property type="match status" value="1"/>
</dbReference>
<sequence>MRIVWLKSALWVGLFIAAINADPAFAQRRSKAKAPEKDKSTSTGFRLEEESMAAEGMKYMMMDEPARALPIFEKLVKQSPGDAAGHFLVANALVKLDRPAEAIEPLRQANGLDKSNRFYAQQLAELYARQRKYAEAIPLYEALLARDPSNIQYGIELAAVYVFNDQFDKAIATYDQMEKSLGVTEEITHQKQQLYLRQNKLDKAIEEARKLITAEPSEVDYRVEFAELLMANDRIDEAIVPLQEALRLNPDEAQAHVLLADIYRRKGDVAKCNQELKIVFSNPNLDAEPKIRVLSGYLSMLATEQDRDEALALAKQLTDTHPGESRAHVLYADLLVQRGRKAEARDQYRMAAQLDGSVFEIWGAILQLDGELNQIDSLIAHSEEALEMFPNQGMFWYSNGSAHLVKRNYKKAVSSLEESRKLINDNPEIIPVINAQLGDAYNGLGDYAKSDASYDLALKADPNNDHVLNNYSYFLSLRKEKLDLALQMSERLVQRHKDNATFLDTYAWVLYIRKEYGKAKQYLEKAVQASENVSGTIVEHYGDVLFKLGEREKAVEQWKKAKTMGETSDQLDKKIATGTLHEQ</sequence>
<feature type="signal peptide" evidence="2">
    <location>
        <begin position="1"/>
        <end position="26"/>
    </location>
</feature>
<dbReference type="Gene3D" id="1.25.40.10">
    <property type="entry name" value="Tetratricopeptide repeat domain"/>
    <property type="match status" value="4"/>
</dbReference>
<gene>
    <name evidence="3" type="ORF">HNQ92_000270</name>
</gene>
<dbReference type="PROSITE" id="PS50005">
    <property type="entry name" value="TPR"/>
    <property type="match status" value="3"/>
</dbReference>
<organism evidence="3 4">
    <name type="scientific">Rhabdobacter roseus</name>
    <dbReference type="NCBI Taxonomy" id="1655419"/>
    <lineage>
        <taxon>Bacteria</taxon>
        <taxon>Pseudomonadati</taxon>
        <taxon>Bacteroidota</taxon>
        <taxon>Cytophagia</taxon>
        <taxon>Cytophagales</taxon>
        <taxon>Cytophagaceae</taxon>
        <taxon>Rhabdobacter</taxon>
    </lineage>
</organism>
<dbReference type="AlphaFoldDB" id="A0A840TQX1"/>
<dbReference type="InterPro" id="IPR019734">
    <property type="entry name" value="TPR_rpt"/>
</dbReference>
<dbReference type="Pfam" id="PF14559">
    <property type="entry name" value="TPR_19"/>
    <property type="match status" value="2"/>
</dbReference>
<dbReference type="Proteomes" id="UP000557307">
    <property type="component" value="Unassembled WGS sequence"/>
</dbReference>
<proteinExistence type="predicted"/>
<evidence type="ECO:0000256" key="1">
    <source>
        <dbReference type="PROSITE-ProRule" id="PRU00339"/>
    </source>
</evidence>
<name>A0A840TQX1_9BACT</name>
<keyword evidence="4" id="KW-1185">Reference proteome</keyword>
<dbReference type="PANTHER" id="PTHR12558">
    <property type="entry name" value="CELL DIVISION CYCLE 16,23,27"/>
    <property type="match status" value="1"/>
</dbReference>
<dbReference type="SUPFAM" id="SSF48452">
    <property type="entry name" value="TPR-like"/>
    <property type="match status" value="2"/>
</dbReference>
<feature type="repeat" description="TPR" evidence="1">
    <location>
        <begin position="431"/>
        <end position="464"/>
    </location>
</feature>
<keyword evidence="2" id="KW-0732">Signal</keyword>
<dbReference type="Pfam" id="PF13432">
    <property type="entry name" value="TPR_16"/>
    <property type="match status" value="2"/>
</dbReference>
<dbReference type="SUPFAM" id="SSF81901">
    <property type="entry name" value="HCP-like"/>
    <property type="match status" value="1"/>
</dbReference>
<evidence type="ECO:0000313" key="4">
    <source>
        <dbReference type="Proteomes" id="UP000557307"/>
    </source>
</evidence>
<dbReference type="PANTHER" id="PTHR12558:SF13">
    <property type="entry name" value="CELL DIVISION CYCLE PROTEIN 27 HOMOLOG"/>
    <property type="match status" value="1"/>
</dbReference>
<feature type="repeat" description="TPR" evidence="1">
    <location>
        <begin position="117"/>
        <end position="150"/>
    </location>
</feature>
<feature type="chain" id="PRO_5032615835" evidence="2">
    <location>
        <begin position="27"/>
        <end position="583"/>
    </location>
</feature>
<dbReference type="SMART" id="SM00028">
    <property type="entry name" value="TPR"/>
    <property type="match status" value="10"/>
</dbReference>
<feature type="repeat" description="TPR" evidence="1">
    <location>
        <begin position="219"/>
        <end position="252"/>
    </location>
</feature>